<protein>
    <recommendedName>
        <fullName evidence="2">BZIP domain-containing protein</fullName>
    </recommendedName>
</protein>
<dbReference type="GeneID" id="19463981"/>
<feature type="compositionally biased region" description="Polar residues" evidence="1">
    <location>
        <begin position="107"/>
        <end position="123"/>
    </location>
</feature>
<dbReference type="InterPro" id="IPR004827">
    <property type="entry name" value="bZIP"/>
</dbReference>
<evidence type="ECO:0000256" key="1">
    <source>
        <dbReference type="SAM" id="MobiDB-lite"/>
    </source>
</evidence>
<organism evidence="3 4">
    <name type="scientific">Glarea lozoyensis (strain ATCC 20868 / MF5171)</name>
    <dbReference type="NCBI Taxonomy" id="1116229"/>
    <lineage>
        <taxon>Eukaryota</taxon>
        <taxon>Fungi</taxon>
        <taxon>Dikarya</taxon>
        <taxon>Ascomycota</taxon>
        <taxon>Pezizomycotina</taxon>
        <taxon>Leotiomycetes</taxon>
        <taxon>Helotiales</taxon>
        <taxon>Helotiaceae</taxon>
        <taxon>Glarea</taxon>
    </lineage>
</organism>
<dbReference type="CDD" id="cd14688">
    <property type="entry name" value="bZIP_YAP"/>
    <property type="match status" value="1"/>
</dbReference>
<dbReference type="Gene3D" id="1.20.5.170">
    <property type="match status" value="1"/>
</dbReference>
<feature type="region of interest" description="Disordered" evidence="1">
    <location>
        <begin position="107"/>
        <end position="166"/>
    </location>
</feature>
<dbReference type="OrthoDB" id="3507552at2759"/>
<reference evidence="3 4" key="1">
    <citation type="journal article" date="2013" name="BMC Genomics">
        <title>Genomics-driven discovery of the pneumocandin biosynthetic gene cluster in the fungus Glarea lozoyensis.</title>
        <authorList>
            <person name="Chen L."/>
            <person name="Yue Q."/>
            <person name="Zhang X."/>
            <person name="Xiang M."/>
            <person name="Wang C."/>
            <person name="Li S."/>
            <person name="Che Y."/>
            <person name="Ortiz-Lopez F.J."/>
            <person name="Bills G.F."/>
            <person name="Liu X."/>
            <person name="An Z."/>
        </authorList>
    </citation>
    <scope>NUCLEOTIDE SEQUENCE [LARGE SCALE GENOMIC DNA]</scope>
    <source>
        <strain evidence="4">ATCC 20868 / MF5171</strain>
    </source>
</reference>
<dbReference type="InterPro" id="IPR046347">
    <property type="entry name" value="bZIP_sf"/>
</dbReference>
<keyword evidence="4" id="KW-1185">Reference proteome</keyword>
<evidence type="ECO:0000259" key="2">
    <source>
        <dbReference type="PROSITE" id="PS00036"/>
    </source>
</evidence>
<dbReference type="SUPFAM" id="SSF57959">
    <property type="entry name" value="Leucine zipper domain"/>
    <property type="match status" value="1"/>
</dbReference>
<dbReference type="PROSITE" id="PS00036">
    <property type="entry name" value="BZIP_BASIC"/>
    <property type="match status" value="1"/>
</dbReference>
<feature type="domain" description="BZIP" evidence="2">
    <location>
        <begin position="153"/>
        <end position="168"/>
    </location>
</feature>
<accession>S3CR34</accession>
<dbReference type="KEGG" id="glz:GLAREA_04926"/>
<proteinExistence type="predicted"/>
<name>S3CR34_GLAL2</name>
<evidence type="ECO:0000313" key="4">
    <source>
        <dbReference type="Proteomes" id="UP000016922"/>
    </source>
</evidence>
<gene>
    <name evidence="3" type="ORF">GLAREA_04926</name>
</gene>
<dbReference type="EMBL" id="KE145369">
    <property type="protein sequence ID" value="EPE28135.1"/>
    <property type="molecule type" value="Genomic_DNA"/>
</dbReference>
<dbReference type="HOGENOM" id="CLU_1321000_0_0_1"/>
<dbReference type="AlphaFoldDB" id="S3CR34"/>
<evidence type="ECO:0000313" key="3">
    <source>
        <dbReference type="EMBL" id="EPE28135.1"/>
    </source>
</evidence>
<dbReference type="Proteomes" id="UP000016922">
    <property type="component" value="Unassembled WGS sequence"/>
</dbReference>
<dbReference type="RefSeq" id="XP_008085494.1">
    <property type="nucleotide sequence ID" value="XM_008087303.1"/>
</dbReference>
<sequence length="208" mass="23405">MDSTPIMQSYGTVGQWTDFSLYENETTFVNSGESFKPILSAETFPFETLTSTYHSSPSLSPASSMEMSFDDFYSNPTYDSPSMKEQSPPLPDNLYSIPAFYEPENTNTKIKQESNVINVTSNPEPTPTKGSKRRANSKGSRPKAPASPSAIERRRQQNRASQMAFRERTKKLVEDLRKQLLASETERLRLKGLLERVLAPGMQGGRYL</sequence>
<dbReference type="GO" id="GO:0003700">
    <property type="term" value="F:DNA-binding transcription factor activity"/>
    <property type="evidence" value="ECO:0007669"/>
    <property type="project" value="InterPro"/>
</dbReference>